<keyword evidence="2" id="KW-1185">Reference proteome</keyword>
<reference evidence="1 2" key="1">
    <citation type="journal article" date="2006" name="Science">
        <title>The genome of black cottonwood, Populus trichocarpa (Torr. &amp; Gray).</title>
        <authorList>
            <person name="Tuskan G.A."/>
            <person name="Difazio S."/>
            <person name="Jansson S."/>
            <person name="Bohlmann J."/>
            <person name="Grigoriev I."/>
            <person name="Hellsten U."/>
            <person name="Putnam N."/>
            <person name="Ralph S."/>
            <person name="Rombauts S."/>
            <person name="Salamov A."/>
            <person name="Schein J."/>
            <person name="Sterck L."/>
            <person name="Aerts A."/>
            <person name="Bhalerao R.R."/>
            <person name="Bhalerao R.P."/>
            <person name="Blaudez D."/>
            <person name="Boerjan W."/>
            <person name="Brun A."/>
            <person name="Brunner A."/>
            <person name="Busov V."/>
            <person name="Campbell M."/>
            <person name="Carlson J."/>
            <person name="Chalot M."/>
            <person name="Chapman J."/>
            <person name="Chen G.L."/>
            <person name="Cooper D."/>
            <person name="Coutinho P.M."/>
            <person name="Couturier J."/>
            <person name="Covert S."/>
            <person name="Cronk Q."/>
            <person name="Cunningham R."/>
            <person name="Davis J."/>
            <person name="Degroeve S."/>
            <person name="Dejardin A."/>
            <person name="Depamphilis C."/>
            <person name="Detter J."/>
            <person name="Dirks B."/>
            <person name="Dubchak I."/>
            <person name="Duplessis S."/>
            <person name="Ehlting J."/>
            <person name="Ellis B."/>
            <person name="Gendler K."/>
            <person name="Goodstein D."/>
            <person name="Gribskov M."/>
            <person name="Grimwood J."/>
            <person name="Groover A."/>
            <person name="Gunter L."/>
            <person name="Hamberger B."/>
            <person name="Heinze B."/>
            <person name="Helariutta Y."/>
            <person name="Henrissat B."/>
            <person name="Holligan D."/>
            <person name="Holt R."/>
            <person name="Huang W."/>
            <person name="Islam-Faridi N."/>
            <person name="Jones S."/>
            <person name="Jones-Rhoades M."/>
            <person name="Jorgensen R."/>
            <person name="Joshi C."/>
            <person name="Kangasjarvi J."/>
            <person name="Karlsson J."/>
            <person name="Kelleher C."/>
            <person name="Kirkpatrick R."/>
            <person name="Kirst M."/>
            <person name="Kohler A."/>
            <person name="Kalluri U."/>
            <person name="Larimer F."/>
            <person name="Leebens-Mack J."/>
            <person name="Leple J.C."/>
            <person name="Locascio P."/>
            <person name="Lou Y."/>
            <person name="Lucas S."/>
            <person name="Martin F."/>
            <person name="Montanini B."/>
            <person name="Napoli C."/>
            <person name="Nelson D.R."/>
            <person name="Nelson C."/>
            <person name="Nieminen K."/>
            <person name="Nilsson O."/>
            <person name="Pereda V."/>
            <person name="Peter G."/>
            <person name="Philippe R."/>
            <person name="Pilate G."/>
            <person name="Poliakov A."/>
            <person name="Razumovskaya J."/>
            <person name="Richardson P."/>
            <person name="Rinaldi C."/>
            <person name="Ritland K."/>
            <person name="Rouze P."/>
            <person name="Ryaboy D."/>
            <person name="Schmutz J."/>
            <person name="Schrader J."/>
            <person name="Segerman B."/>
            <person name="Shin H."/>
            <person name="Siddiqui A."/>
            <person name="Sterky F."/>
            <person name="Terry A."/>
            <person name="Tsai C.J."/>
            <person name="Uberbacher E."/>
            <person name="Unneberg P."/>
            <person name="Vahala J."/>
            <person name="Wall K."/>
            <person name="Wessler S."/>
            <person name="Yang G."/>
            <person name="Yin T."/>
            <person name="Douglas C."/>
            <person name="Marra M."/>
            <person name="Sandberg G."/>
            <person name="Van de Peer Y."/>
            <person name="Rokhsar D."/>
        </authorList>
    </citation>
    <scope>NUCLEOTIDE SEQUENCE [LARGE SCALE GENOMIC DNA]</scope>
    <source>
        <strain evidence="2">cv. Nisqually</strain>
    </source>
</reference>
<organism evidence="1 2">
    <name type="scientific">Populus trichocarpa</name>
    <name type="common">Western balsam poplar</name>
    <name type="synonym">Populus balsamifera subsp. trichocarpa</name>
    <dbReference type="NCBI Taxonomy" id="3694"/>
    <lineage>
        <taxon>Eukaryota</taxon>
        <taxon>Viridiplantae</taxon>
        <taxon>Streptophyta</taxon>
        <taxon>Embryophyta</taxon>
        <taxon>Tracheophyta</taxon>
        <taxon>Spermatophyta</taxon>
        <taxon>Magnoliopsida</taxon>
        <taxon>eudicotyledons</taxon>
        <taxon>Gunneridae</taxon>
        <taxon>Pentapetalae</taxon>
        <taxon>rosids</taxon>
        <taxon>fabids</taxon>
        <taxon>Malpighiales</taxon>
        <taxon>Salicaceae</taxon>
        <taxon>Saliceae</taxon>
        <taxon>Populus</taxon>
    </lineage>
</organism>
<dbReference type="EMBL" id="CM009299">
    <property type="protein sequence ID" value="KAI9387855.1"/>
    <property type="molecule type" value="Genomic_DNA"/>
</dbReference>
<name>A0ACC0SF72_POPTR</name>
<dbReference type="Proteomes" id="UP000006729">
    <property type="component" value="Chromosome 10"/>
</dbReference>
<gene>
    <name evidence="1" type="ORF">POPTR_010G231432v4</name>
</gene>
<protein>
    <submittedName>
        <fullName evidence="1">Uncharacterized protein</fullName>
    </submittedName>
</protein>
<proteinExistence type="predicted"/>
<evidence type="ECO:0000313" key="2">
    <source>
        <dbReference type="Proteomes" id="UP000006729"/>
    </source>
</evidence>
<evidence type="ECO:0000313" key="1">
    <source>
        <dbReference type="EMBL" id="KAI9387855.1"/>
    </source>
</evidence>
<accession>A0ACC0SF72</accession>
<sequence>MFTFKIFYFLGHIRKKIIQNPLAQLPRLYNAHVTPSFASSVLHLISEANCILRKDFQHLHVLSFCFLSTFCASISLSNILISSRRLVLRGSKLCNSTRFDSLSLDKYLNCSTSYISSSDNFFSKISLAKACKPKLLPSTVISFHKSSKHLEAIVLSLIVASIFFCNRCFAF</sequence>
<comment type="caution">
    <text evidence="1">The sequence shown here is derived from an EMBL/GenBank/DDBJ whole genome shotgun (WGS) entry which is preliminary data.</text>
</comment>